<proteinExistence type="predicted"/>
<keyword evidence="2" id="KW-1185">Reference proteome</keyword>
<dbReference type="Proteomes" id="UP001302321">
    <property type="component" value="Unassembled WGS sequence"/>
</dbReference>
<evidence type="ECO:0000313" key="2">
    <source>
        <dbReference type="Proteomes" id="UP001302321"/>
    </source>
</evidence>
<organism evidence="1 2">
    <name type="scientific">Triangularia setosa</name>
    <dbReference type="NCBI Taxonomy" id="2587417"/>
    <lineage>
        <taxon>Eukaryota</taxon>
        <taxon>Fungi</taxon>
        <taxon>Dikarya</taxon>
        <taxon>Ascomycota</taxon>
        <taxon>Pezizomycotina</taxon>
        <taxon>Sordariomycetes</taxon>
        <taxon>Sordariomycetidae</taxon>
        <taxon>Sordariales</taxon>
        <taxon>Podosporaceae</taxon>
        <taxon>Triangularia</taxon>
    </lineage>
</organism>
<name>A0AAN6WEV7_9PEZI</name>
<gene>
    <name evidence="1" type="ORF">QBC36DRAFT_177486</name>
</gene>
<reference evidence="1" key="1">
    <citation type="journal article" date="2023" name="Mol. Phylogenet. Evol.">
        <title>Genome-scale phylogeny and comparative genomics of the fungal order Sordariales.</title>
        <authorList>
            <person name="Hensen N."/>
            <person name="Bonometti L."/>
            <person name="Westerberg I."/>
            <person name="Brannstrom I.O."/>
            <person name="Guillou S."/>
            <person name="Cros-Aarteil S."/>
            <person name="Calhoun S."/>
            <person name="Haridas S."/>
            <person name="Kuo A."/>
            <person name="Mondo S."/>
            <person name="Pangilinan J."/>
            <person name="Riley R."/>
            <person name="LaButti K."/>
            <person name="Andreopoulos B."/>
            <person name="Lipzen A."/>
            <person name="Chen C."/>
            <person name="Yan M."/>
            <person name="Daum C."/>
            <person name="Ng V."/>
            <person name="Clum A."/>
            <person name="Steindorff A."/>
            <person name="Ohm R.A."/>
            <person name="Martin F."/>
            <person name="Silar P."/>
            <person name="Natvig D.O."/>
            <person name="Lalanne C."/>
            <person name="Gautier V."/>
            <person name="Ament-Velasquez S.L."/>
            <person name="Kruys A."/>
            <person name="Hutchinson M.I."/>
            <person name="Powell A.J."/>
            <person name="Barry K."/>
            <person name="Miller A.N."/>
            <person name="Grigoriev I.V."/>
            <person name="Debuchy R."/>
            <person name="Gladieux P."/>
            <person name="Hiltunen Thoren M."/>
            <person name="Johannesson H."/>
        </authorList>
    </citation>
    <scope>NUCLEOTIDE SEQUENCE</scope>
    <source>
        <strain evidence="1">CBS 892.96</strain>
    </source>
</reference>
<sequence>MENTSIAANRFLTTKTADDFQDLEKHLIVVSLTITHELMRVFVGRLTWINDTDTPPKIDVPLKTVMALSLGESGRYWETKFVGYSVWAFYDDKDIRKETRGGTLWTDIQRTKGSTLNSHLVPHPWVKKCLLEVCCSYSIVVPVKRPATAWQLRDKRVAMNPHYIDGDDALKNFIVQMLKLQPYTLEGVDYARAQGITADPRKIVV</sequence>
<reference evidence="1" key="2">
    <citation type="submission" date="2023-05" db="EMBL/GenBank/DDBJ databases">
        <authorList>
            <consortium name="Lawrence Berkeley National Laboratory"/>
            <person name="Steindorff A."/>
            <person name="Hensen N."/>
            <person name="Bonometti L."/>
            <person name="Westerberg I."/>
            <person name="Brannstrom I.O."/>
            <person name="Guillou S."/>
            <person name="Cros-Aarteil S."/>
            <person name="Calhoun S."/>
            <person name="Haridas S."/>
            <person name="Kuo A."/>
            <person name="Mondo S."/>
            <person name="Pangilinan J."/>
            <person name="Riley R."/>
            <person name="Labutti K."/>
            <person name="Andreopoulos B."/>
            <person name="Lipzen A."/>
            <person name="Chen C."/>
            <person name="Yanf M."/>
            <person name="Daum C."/>
            <person name="Ng V."/>
            <person name="Clum A."/>
            <person name="Ohm R."/>
            <person name="Martin F."/>
            <person name="Silar P."/>
            <person name="Natvig D."/>
            <person name="Lalanne C."/>
            <person name="Gautier V."/>
            <person name="Ament-Velasquez S.L."/>
            <person name="Kruys A."/>
            <person name="Hutchinson M.I."/>
            <person name="Powell A.J."/>
            <person name="Barry K."/>
            <person name="Miller A.N."/>
            <person name="Grigoriev I.V."/>
            <person name="Debuchy R."/>
            <person name="Gladieux P."/>
            <person name="Thoren M.H."/>
            <person name="Johannesson H."/>
        </authorList>
    </citation>
    <scope>NUCLEOTIDE SEQUENCE</scope>
    <source>
        <strain evidence="1">CBS 892.96</strain>
    </source>
</reference>
<accession>A0AAN6WEV7</accession>
<protein>
    <submittedName>
        <fullName evidence="1">Uncharacterized protein</fullName>
    </submittedName>
</protein>
<dbReference type="AlphaFoldDB" id="A0AAN6WEV7"/>
<dbReference type="EMBL" id="MU866097">
    <property type="protein sequence ID" value="KAK4180585.1"/>
    <property type="molecule type" value="Genomic_DNA"/>
</dbReference>
<comment type="caution">
    <text evidence="1">The sequence shown here is derived from an EMBL/GenBank/DDBJ whole genome shotgun (WGS) entry which is preliminary data.</text>
</comment>
<evidence type="ECO:0000313" key="1">
    <source>
        <dbReference type="EMBL" id="KAK4180585.1"/>
    </source>
</evidence>